<protein>
    <recommendedName>
        <fullName evidence="3">Pyrimidine 5'-nucleotidase</fullName>
    </recommendedName>
</protein>
<evidence type="ECO:0008006" key="3">
    <source>
        <dbReference type="Google" id="ProtNLM"/>
    </source>
</evidence>
<evidence type="ECO:0000313" key="1">
    <source>
        <dbReference type="EMBL" id="ODQ69049.1"/>
    </source>
</evidence>
<reference evidence="1 2" key="1">
    <citation type="journal article" date="2016" name="Proc. Natl. Acad. Sci. U.S.A.">
        <title>Comparative genomics of biotechnologically important yeasts.</title>
        <authorList>
            <person name="Riley R."/>
            <person name="Haridas S."/>
            <person name="Wolfe K.H."/>
            <person name="Lopes M.R."/>
            <person name="Hittinger C.T."/>
            <person name="Goeker M."/>
            <person name="Salamov A.A."/>
            <person name="Wisecaver J.H."/>
            <person name="Long T.M."/>
            <person name="Calvey C.H."/>
            <person name="Aerts A.L."/>
            <person name="Barry K.W."/>
            <person name="Choi C."/>
            <person name="Clum A."/>
            <person name="Coughlan A.Y."/>
            <person name="Deshpande S."/>
            <person name="Douglass A.P."/>
            <person name="Hanson S.J."/>
            <person name="Klenk H.-P."/>
            <person name="LaButti K.M."/>
            <person name="Lapidus A."/>
            <person name="Lindquist E.A."/>
            <person name="Lipzen A.M."/>
            <person name="Meier-Kolthoff J.P."/>
            <person name="Ohm R.A."/>
            <person name="Otillar R.P."/>
            <person name="Pangilinan J.L."/>
            <person name="Peng Y."/>
            <person name="Rokas A."/>
            <person name="Rosa C.A."/>
            <person name="Scheuner C."/>
            <person name="Sibirny A.A."/>
            <person name="Slot J.C."/>
            <person name="Stielow J.B."/>
            <person name="Sun H."/>
            <person name="Kurtzman C.P."/>
            <person name="Blackwell M."/>
            <person name="Grigoriev I.V."/>
            <person name="Jeffries T.W."/>
        </authorList>
    </citation>
    <scope>NUCLEOTIDE SEQUENCE [LARGE SCALE GENOMIC DNA]</scope>
    <source>
        <strain evidence="1 2">NRRL Y-11557</strain>
    </source>
</reference>
<evidence type="ECO:0000313" key="2">
    <source>
        <dbReference type="Proteomes" id="UP000094385"/>
    </source>
</evidence>
<dbReference type="Pfam" id="PF00702">
    <property type="entry name" value="Hydrolase"/>
    <property type="match status" value="1"/>
</dbReference>
<dbReference type="GO" id="GO:0009166">
    <property type="term" value="P:nucleotide catabolic process"/>
    <property type="evidence" value="ECO:0007669"/>
    <property type="project" value="TreeGrafter"/>
</dbReference>
<dbReference type="STRING" id="675824.A0A1E3PUE7"/>
<dbReference type="OrthoDB" id="1065058at2759"/>
<dbReference type="InterPro" id="IPR006439">
    <property type="entry name" value="HAD-SF_hydro_IA"/>
</dbReference>
<dbReference type="InterPro" id="IPR036412">
    <property type="entry name" value="HAD-like_sf"/>
</dbReference>
<accession>A0A1E3PUE7</accession>
<dbReference type="NCBIfam" id="TIGR01993">
    <property type="entry name" value="Pyr-5-nucltdase"/>
    <property type="match status" value="1"/>
</dbReference>
<dbReference type="GO" id="GO:0008252">
    <property type="term" value="F:nucleotidase activity"/>
    <property type="evidence" value="ECO:0007669"/>
    <property type="project" value="TreeGrafter"/>
</dbReference>
<dbReference type="EMBL" id="KV454305">
    <property type="protein sequence ID" value="ODQ69049.1"/>
    <property type="molecule type" value="Genomic_DNA"/>
</dbReference>
<dbReference type="SFLD" id="SFLDG01132">
    <property type="entry name" value="C1.5.3:_5'-Nucleotidase_Like"/>
    <property type="match status" value="1"/>
</dbReference>
<dbReference type="GO" id="GO:0006206">
    <property type="term" value="P:pyrimidine nucleobase metabolic process"/>
    <property type="evidence" value="ECO:0007669"/>
    <property type="project" value="TreeGrafter"/>
</dbReference>
<dbReference type="InterPro" id="IPR023214">
    <property type="entry name" value="HAD_sf"/>
</dbReference>
<dbReference type="Gene3D" id="1.10.150.450">
    <property type="match status" value="1"/>
</dbReference>
<dbReference type="AlphaFoldDB" id="A0A1E3PUE7"/>
<proteinExistence type="predicted"/>
<dbReference type="Proteomes" id="UP000094385">
    <property type="component" value="Unassembled WGS sequence"/>
</dbReference>
<gene>
    <name evidence="1" type="ORF">LIPSTDRAFT_7080</name>
</gene>
<dbReference type="SUPFAM" id="SSF56784">
    <property type="entry name" value="HAD-like"/>
    <property type="match status" value="1"/>
</dbReference>
<dbReference type="PANTHER" id="PTHR47438:SF1">
    <property type="entry name" value="PHOSPHATE METABOLISM PROTEIN 8-RELATED"/>
    <property type="match status" value="1"/>
</dbReference>
<name>A0A1E3PUE7_LIPST</name>
<dbReference type="SFLD" id="SFLDG01129">
    <property type="entry name" value="C1.5:_HAD__Beta-PGM__Phosphata"/>
    <property type="match status" value="1"/>
</dbReference>
<dbReference type="PANTHER" id="PTHR47438">
    <property type="entry name" value="PHOSPHATE METABOLISM PROTEIN 8-RELATED"/>
    <property type="match status" value="1"/>
</dbReference>
<dbReference type="NCBIfam" id="TIGR01509">
    <property type="entry name" value="HAD-SF-IA-v3"/>
    <property type="match status" value="1"/>
</dbReference>
<organism evidence="1 2">
    <name type="scientific">Lipomyces starkeyi NRRL Y-11557</name>
    <dbReference type="NCBI Taxonomy" id="675824"/>
    <lineage>
        <taxon>Eukaryota</taxon>
        <taxon>Fungi</taxon>
        <taxon>Dikarya</taxon>
        <taxon>Ascomycota</taxon>
        <taxon>Saccharomycotina</taxon>
        <taxon>Lipomycetes</taxon>
        <taxon>Lipomycetales</taxon>
        <taxon>Lipomycetaceae</taxon>
        <taxon>Lipomyces</taxon>
    </lineage>
</organism>
<dbReference type="SFLD" id="SFLDS00003">
    <property type="entry name" value="Haloacid_Dehalogenase"/>
    <property type="match status" value="1"/>
</dbReference>
<dbReference type="Gene3D" id="3.40.50.1000">
    <property type="entry name" value="HAD superfamily/HAD-like"/>
    <property type="match status" value="1"/>
</dbReference>
<sequence length="232" mass="27266">MTATTTEDEKIVFFFDIDNCLYPRSYKIHDIMAKLIDDYFMEKLDLDFEEARILHQQYYKDYGLAIEGLVRHHEIDPIEYNSKVDDALPIADILKPDPELHRFLRSIDRSKVKLWLFTNAYKTHASRVIKALDIEDQFDGVTFCDYSEPILICKPKPEMFERAMRDADVTSKDKCYFVDDSFVNIKGAMQFGWKVTIQYLDPLDATPPNLAGHYEIRKFDEIKKIVPDIFLN</sequence>
<dbReference type="InterPro" id="IPR052791">
    <property type="entry name" value="SSM1_domain"/>
</dbReference>
<dbReference type="InterPro" id="IPR010237">
    <property type="entry name" value="Pyr-5-nucltdase"/>
</dbReference>
<keyword evidence="2" id="KW-1185">Reference proteome</keyword>